<dbReference type="EMBL" id="JAPFFF010000004">
    <property type="protein sequence ID" value="KAK8891632.1"/>
    <property type="molecule type" value="Genomic_DNA"/>
</dbReference>
<name>A0ABR2KMI6_9EUKA</name>
<evidence type="ECO:0000313" key="1">
    <source>
        <dbReference type="EMBL" id="KAK8891632.1"/>
    </source>
</evidence>
<dbReference type="Proteomes" id="UP001470230">
    <property type="component" value="Unassembled WGS sequence"/>
</dbReference>
<evidence type="ECO:0000313" key="2">
    <source>
        <dbReference type="Proteomes" id="UP001470230"/>
    </source>
</evidence>
<accession>A0ABR2KMI6</accession>
<gene>
    <name evidence="1" type="ORF">M9Y10_028851</name>
</gene>
<reference evidence="1 2" key="1">
    <citation type="submission" date="2024-04" db="EMBL/GenBank/DDBJ databases">
        <title>Tritrichomonas musculus Genome.</title>
        <authorList>
            <person name="Alves-Ferreira E."/>
            <person name="Grigg M."/>
            <person name="Lorenzi H."/>
            <person name="Galac M."/>
        </authorList>
    </citation>
    <scope>NUCLEOTIDE SEQUENCE [LARGE SCALE GENOMIC DNA]</scope>
    <source>
        <strain evidence="1 2">EAF2021</strain>
    </source>
</reference>
<keyword evidence="2" id="KW-1185">Reference proteome</keyword>
<sequence>MKNRLNSQDIKPKNKKELKQLIQKVHDDISYETINDLLDTFPYRIQMVYDHGGKTIEHIIRKNYYHIPEKYIVPANERPPILTQDTYMMIYKENLENPHKWTLIAQKVSPYQKVDRIIVKNKSFEIERRLDDYHKHKK</sequence>
<dbReference type="Gene3D" id="3.30.420.10">
    <property type="entry name" value="Ribonuclease H-like superfamily/Ribonuclease H"/>
    <property type="match status" value="1"/>
</dbReference>
<organism evidence="1 2">
    <name type="scientific">Tritrichomonas musculus</name>
    <dbReference type="NCBI Taxonomy" id="1915356"/>
    <lineage>
        <taxon>Eukaryota</taxon>
        <taxon>Metamonada</taxon>
        <taxon>Parabasalia</taxon>
        <taxon>Tritrichomonadida</taxon>
        <taxon>Tritrichomonadidae</taxon>
        <taxon>Tritrichomonas</taxon>
    </lineage>
</organism>
<proteinExistence type="predicted"/>
<protein>
    <submittedName>
        <fullName evidence="1">Uncharacterized protein</fullName>
    </submittedName>
</protein>
<dbReference type="InterPro" id="IPR036397">
    <property type="entry name" value="RNaseH_sf"/>
</dbReference>
<comment type="caution">
    <text evidence="1">The sequence shown here is derived from an EMBL/GenBank/DDBJ whole genome shotgun (WGS) entry which is preliminary data.</text>
</comment>